<dbReference type="EMBL" id="JARJCN010000163">
    <property type="protein sequence ID" value="KAJ7066813.1"/>
    <property type="molecule type" value="Genomic_DNA"/>
</dbReference>
<organism evidence="1 2">
    <name type="scientific">Mycena belliarum</name>
    <dbReference type="NCBI Taxonomy" id="1033014"/>
    <lineage>
        <taxon>Eukaryota</taxon>
        <taxon>Fungi</taxon>
        <taxon>Dikarya</taxon>
        <taxon>Basidiomycota</taxon>
        <taxon>Agaricomycotina</taxon>
        <taxon>Agaricomycetes</taxon>
        <taxon>Agaricomycetidae</taxon>
        <taxon>Agaricales</taxon>
        <taxon>Marasmiineae</taxon>
        <taxon>Mycenaceae</taxon>
        <taxon>Mycena</taxon>
    </lineage>
</organism>
<evidence type="ECO:0000313" key="1">
    <source>
        <dbReference type="EMBL" id="KAJ7066813.1"/>
    </source>
</evidence>
<name>A0AAD6XHM1_9AGAR</name>
<dbReference type="Proteomes" id="UP001222325">
    <property type="component" value="Unassembled WGS sequence"/>
</dbReference>
<comment type="caution">
    <text evidence="1">The sequence shown here is derived from an EMBL/GenBank/DDBJ whole genome shotgun (WGS) entry which is preliminary data.</text>
</comment>
<reference evidence="1" key="1">
    <citation type="submission" date="2023-03" db="EMBL/GenBank/DDBJ databases">
        <title>Massive genome expansion in bonnet fungi (Mycena s.s.) driven by repeated elements and novel gene families across ecological guilds.</title>
        <authorList>
            <consortium name="Lawrence Berkeley National Laboratory"/>
            <person name="Harder C.B."/>
            <person name="Miyauchi S."/>
            <person name="Viragh M."/>
            <person name="Kuo A."/>
            <person name="Thoen E."/>
            <person name="Andreopoulos B."/>
            <person name="Lu D."/>
            <person name="Skrede I."/>
            <person name="Drula E."/>
            <person name="Henrissat B."/>
            <person name="Morin E."/>
            <person name="Kohler A."/>
            <person name="Barry K."/>
            <person name="LaButti K."/>
            <person name="Morin E."/>
            <person name="Salamov A."/>
            <person name="Lipzen A."/>
            <person name="Mereny Z."/>
            <person name="Hegedus B."/>
            <person name="Baldrian P."/>
            <person name="Stursova M."/>
            <person name="Weitz H."/>
            <person name="Taylor A."/>
            <person name="Grigoriev I.V."/>
            <person name="Nagy L.G."/>
            <person name="Martin F."/>
            <person name="Kauserud H."/>
        </authorList>
    </citation>
    <scope>NUCLEOTIDE SEQUENCE</scope>
    <source>
        <strain evidence="1">CBHHK173m</strain>
    </source>
</reference>
<proteinExistence type="predicted"/>
<sequence>MLQESFLCARYDELPGPTASESTIDIFNQTCRALSELTYDRSVWLHSLERLRRSGDVPLPPEACDPTVLVNLSVSTIESIVVSAARASESWLLPREVWPICAPRPAEALAGLIIFLDTWLLIVHANGLVYLWSLRENAPRRGHCATLDLSGNRKKWRSHCASLAPGNTHIMLAMSNDILPFETVLYQINIDGEENVFKPVRTFTNDSPRTICSLDAARQLLAFYSDAGSLSIVSWDDEKIRTSSMKLDDEDVEEWFVDIVALRLLGSHFLAIRTHTIELHALDAPKRGIRPLRHRLPFPLRDGSVSISDAIISPSSDSDSRSVRVNVLAYDAHSLVSYAVTVLLPDAMSADVQPQMDVTLTGEVCPVRPVANAGSRTVRYSFFVSTLALGPQAIRAMWIERHSLTMTRYVRLCTLNRNEEWHEMDAAASVFTLASYDLRDDLTHCALAEVSGRVVLGNRAGHVFLLTPTRAAPRQLN</sequence>
<dbReference type="AlphaFoldDB" id="A0AAD6XHM1"/>
<keyword evidence="2" id="KW-1185">Reference proteome</keyword>
<accession>A0AAD6XHM1</accession>
<evidence type="ECO:0000313" key="2">
    <source>
        <dbReference type="Proteomes" id="UP001222325"/>
    </source>
</evidence>
<protein>
    <submittedName>
        <fullName evidence="1">Uncharacterized protein</fullName>
    </submittedName>
</protein>
<gene>
    <name evidence="1" type="ORF">B0H15DRAFT_160641</name>
</gene>